<dbReference type="InterPro" id="IPR003131">
    <property type="entry name" value="T1-type_BTB"/>
</dbReference>
<feature type="domain" description="TLDc" evidence="3">
    <location>
        <begin position="161"/>
        <end position="336"/>
    </location>
</feature>
<evidence type="ECO:0000313" key="5">
    <source>
        <dbReference type="Proteomes" id="UP001159428"/>
    </source>
</evidence>
<evidence type="ECO:0000256" key="1">
    <source>
        <dbReference type="SAM" id="Coils"/>
    </source>
</evidence>
<dbReference type="InterPro" id="IPR006571">
    <property type="entry name" value="TLDc_dom"/>
</dbReference>
<feature type="coiled-coil region" evidence="1">
    <location>
        <begin position="21"/>
        <end position="51"/>
    </location>
</feature>
<dbReference type="SMART" id="SM00225">
    <property type="entry name" value="BTB"/>
    <property type="match status" value="5"/>
</dbReference>
<dbReference type="PROSITE" id="PS50097">
    <property type="entry name" value="BTB"/>
    <property type="match status" value="2"/>
</dbReference>
<comment type="caution">
    <text evidence="4">The sequence shown here is derived from an EMBL/GenBank/DDBJ whole genome shotgun (WGS) entry which is preliminary data.</text>
</comment>
<feature type="domain" description="TLDc" evidence="3">
    <location>
        <begin position="492"/>
        <end position="666"/>
    </location>
</feature>
<evidence type="ECO:0000259" key="3">
    <source>
        <dbReference type="PROSITE" id="PS51886"/>
    </source>
</evidence>
<dbReference type="GO" id="GO:0051260">
    <property type="term" value="P:protein homooligomerization"/>
    <property type="evidence" value="ECO:0007669"/>
    <property type="project" value="InterPro"/>
</dbReference>
<dbReference type="SUPFAM" id="SSF54695">
    <property type="entry name" value="POZ domain"/>
    <property type="match status" value="5"/>
</dbReference>
<dbReference type="Gene3D" id="3.30.710.10">
    <property type="entry name" value="Potassium Channel Kv1.1, Chain A"/>
    <property type="match status" value="5"/>
</dbReference>
<dbReference type="InterPro" id="IPR000210">
    <property type="entry name" value="BTB/POZ_dom"/>
</dbReference>
<keyword evidence="1" id="KW-0175">Coiled coil</keyword>
<evidence type="ECO:0008006" key="6">
    <source>
        <dbReference type="Google" id="ProtNLM"/>
    </source>
</evidence>
<dbReference type="InterPro" id="IPR011333">
    <property type="entry name" value="SKP1/BTB/POZ_sf"/>
</dbReference>
<gene>
    <name evidence="4" type="ORF">PMEA_00013686</name>
</gene>
<dbReference type="Pfam" id="PF02214">
    <property type="entry name" value="BTB_2"/>
    <property type="match status" value="5"/>
</dbReference>
<evidence type="ECO:0000313" key="4">
    <source>
        <dbReference type="EMBL" id="CAH3129810.1"/>
    </source>
</evidence>
<dbReference type="EMBL" id="CALNXJ010000024">
    <property type="protein sequence ID" value="CAH3129810.1"/>
    <property type="molecule type" value="Genomic_DNA"/>
</dbReference>
<evidence type="ECO:0000259" key="2">
    <source>
        <dbReference type="PROSITE" id="PS50097"/>
    </source>
</evidence>
<feature type="domain" description="TLDc" evidence="3">
    <location>
        <begin position="1518"/>
        <end position="1693"/>
    </location>
</feature>
<organism evidence="4 5">
    <name type="scientific">Pocillopora meandrina</name>
    <dbReference type="NCBI Taxonomy" id="46732"/>
    <lineage>
        <taxon>Eukaryota</taxon>
        <taxon>Metazoa</taxon>
        <taxon>Cnidaria</taxon>
        <taxon>Anthozoa</taxon>
        <taxon>Hexacorallia</taxon>
        <taxon>Scleractinia</taxon>
        <taxon>Astrocoeniina</taxon>
        <taxon>Pocilloporidae</taxon>
        <taxon>Pocillopora</taxon>
    </lineage>
</organism>
<feature type="domain" description="BTB" evidence="2">
    <location>
        <begin position="1104"/>
        <end position="1154"/>
    </location>
</feature>
<dbReference type="SMART" id="SM00584">
    <property type="entry name" value="TLDc"/>
    <property type="match status" value="4"/>
</dbReference>
<dbReference type="Pfam" id="PF07534">
    <property type="entry name" value="TLD"/>
    <property type="match status" value="5"/>
</dbReference>
<dbReference type="Proteomes" id="UP001159428">
    <property type="component" value="Unassembled WGS sequence"/>
</dbReference>
<feature type="coiled-coil region" evidence="1">
    <location>
        <begin position="352"/>
        <end position="382"/>
    </location>
</feature>
<feature type="domain" description="BTB" evidence="2">
    <location>
        <begin position="718"/>
        <end position="787"/>
    </location>
</feature>
<dbReference type="InterPro" id="IPR045068">
    <property type="entry name" value="BACURD1-3"/>
</dbReference>
<keyword evidence="5" id="KW-1185">Reference proteome</keyword>
<reference evidence="4 5" key="1">
    <citation type="submission" date="2022-05" db="EMBL/GenBank/DDBJ databases">
        <authorList>
            <consortium name="Genoscope - CEA"/>
            <person name="William W."/>
        </authorList>
    </citation>
    <scope>NUCLEOTIDE SEQUENCE [LARGE SCALE GENOMIC DNA]</scope>
</reference>
<name>A0AAU9WXY6_9CNID</name>
<proteinExistence type="predicted"/>
<sequence>MSTKRNSKEDLAGDEALDEVNKHIKEAFDILKRETNKLRKERNAFDEVARKLEHVHFSTMLKLNVGGHFFSTSLATMTKDPGSMLHAMFSGRFDTKPGEDGSYFIDRDGTHFRHILNYLRTGKLVLPDDKVVRKELLSEAEFYQIDGILKELKAYPLKDSAILSSEQRETLVDWLKDTRESLGDDYVLLYRASRNGWAASDFHSCCDNKGPTVTVIKSGNYIFGGYTGHKYLLSDTESYKRAPGSFLFSLVNASGLPPTKMPLIDGKEGNAIYCYSSYGPGFGAGNDLCVSNCPNSHGCAVNLGNTYQCPAGQNGNFFLAGNPNFTVNEMEMSTKRNSKKDLPDGEALDEVNKHIKEAFDILKRETNKLRKERNAFDEVARKLEHVHFSTMLKLNVGGHFFSTSLATMTKDPGSMLHAMFSGRFDTKPGEDGSYFIDRDGTHFRHILNYLRTGKLVLPDDKVVRKELLNEAEFYQIDGILDELKANPFKDSAILSSEQRETLVDWLKDTRESLGDDYVLLYRASRNGWAASNFHSCCDNKGPTVTVIKYGNYIFGGYTDKYFLPDTASYKRAPGSFLFSLVNASGLPPTKMPLIDGKEGSAIYCHNSCGPVFGGGNDLCVPNCPNSYNCSVNLGNTYQCPAGQNGNLFLTGSQNFVVNEMEVFRNSEKDLPDFEALDEVNKHIKDAFDILKRETNKLRKERNAFDEVAKKLEHVHFSTMLKLNVGGHFFSTSLATMTKDPGSMFHTMFSGRFDTKLGEDGSYFIDRDGTHFRHILNYLRTGKLVLPDDKVVRKELLNEAEFYQIDGILDELKANPFKDSAILSSEQRETLVGWLKDTRESLGDDYVLLYRASRNGWAASTFHSCCDNKGPTVTVIKYGNYIFGGYTEHPWQTPNTASYKRAPGSFLFSLVNASGLPPTKMPLIDGKEGNAIYCHNSRGPVFGAGHDLCVPDSPHSYNCSVNLGNTYQCPAGQNGKLFLTGSQNFVVNEMEVFVNKLKKIKDKAKLLMASASLRGMSSKRNSEKDLPGFDALDEVNKHIKDAFDILKSETNKLRKERNAFDEVAKKLENVHFSTMLKLNVGGHFFSTSLATMTKDPGIKRRFFHLVFTGSMFHAMFSGRFDTKPGEDGSYFIDRDGTHFRYILNYLRTGKLVLPDDKVVRKELLNEAEFYQIDGILDELKANPFKDSAILSSEQRETLVDWLKDTRESLGDDYVLLYRASRNGWAASYFHSFCDNKGPTVTVIKYGNYIFGGYTEQSWQSSNTAPYKRAPGSFLFSLVNASGLPPTKMPLIDGKEGSAIYCHNSRGPVFGGGHDLCVPDSPNSSNCSVNLGITYQCPAGQHGNLFLTGSQYFVVNEMEVFVLKNKRHHLPDDEALDEVNKHIKDAFDILKRETNKLRKERNAFDEVAKKLEHVHFSTMLKLNVGGHFFSTSLATMTKDPGSMLHAMFSGRFDTKPGEDGSYFIDRDGTHFRHILNYLRTGKLVLPDDKVVRKELLSEAEFYQIDGILDELKANPFKDSAILSSEQRETLVDWLKDTRESLGDDYVLLYRASRNGWAASNFHSCCDNKGPTVTVIKSGNYIFGGYTEQPWQSSNTASYKRAPGSFLFSLVNASGLPPTKMPLIDGKEGSAIYCYSSCGPVFGGGHDLCVPNCPNSSNCSVNLGNTYQCPAGQNGNLFLTGGQYFVVNEMEVFVLEN</sequence>
<dbReference type="PANTHER" id="PTHR11145:SF8">
    <property type="entry name" value="RE57120P"/>
    <property type="match status" value="1"/>
</dbReference>
<dbReference type="PANTHER" id="PTHR11145">
    <property type="entry name" value="BTB/POZ DOMAIN-CONTAINING ADAPTER FOR CUL3-MEDIATED RHOA DEGRADATION PROTEIN FAMILY MEMBER"/>
    <property type="match status" value="1"/>
</dbReference>
<feature type="domain" description="TLDc" evidence="3">
    <location>
        <begin position="1187"/>
        <end position="1362"/>
    </location>
</feature>
<feature type="domain" description="TLDc" evidence="3">
    <location>
        <begin position="820"/>
        <end position="995"/>
    </location>
</feature>
<dbReference type="PROSITE" id="PS51886">
    <property type="entry name" value="TLDC"/>
    <property type="match status" value="5"/>
</dbReference>
<accession>A0AAU9WXY6</accession>
<protein>
    <recommendedName>
        <fullName evidence="6">BTB/POZ domain-containing protein KCTD6</fullName>
    </recommendedName>
</protein>